<reference evidence="1" key="1">
    <citation type="journal article" date="2015" name="Nature">
        <title>Complex archaea that bridge the gap between prokaryotes and eukaryotes.</title>
        <authorList>
            <person name="Spang A."/>
            <person name="Saw J.H."/>
            <person name="Jorgensen S.L."/>
            <person name="Zaremba-Niedzwiedzka K."/>
            <person name="Martijn J."/>
            <person name="Lind A.E."/>
            <person name="van Eijk R."/>
            <person name="Schleper C."/>
            <person name="Guy L."/>
            <person name="Ettema T.J."/>
        </authorList>
    </citation>
    <scope>NUCLEOTIDE SEQUENCE</scope>
</reference>
<name>A0A0F9L9C8_9ZZZZ</name>
<gene>
    <name evidence="1" type="ORF">LCGC14_1607360</name>
</gene>
<feature type="non-terminal residue" evidence="1">
    <location>
        <position position="1"/>
    </location>
</feature>
<organism evidence="1">
    <name type="scientific">marine sediment metagenome</name>
    <dbReference type="NCBI Taxonomy" id="412755"/>
    <lineage>
        <taxon>unclassified sequences</taxon>
        <taxon>metagenomes</taxon>
        <taxon>ecological metagenomes</taxon>
    </lineage>
</organism>
<proteinExistence type="predicted"/>
<dbReference type="EMBL" id="LAZR01012972">
    <property type="protein sequence ID" value="KKM24210.1"/>
    <property type="molecule type" value="Genomic_DNA"/>
</dbReference>
<dbReference type="AlphaFoldDB" id="A0A0F9L9C8"/>
<accession>A0A0F9L9C8</accession>
<comment type="caution">
    <text evidence="1">The sequence shown here is derived from an EMBL/GenBank/DDBJ whole genome shotgun (WGS) entry which is preliminary data.</text>
</comment>
<protein>
    <submittedName>
        <fullName evidence="1">Uncharacterized protein</fullName>
    </submittedName>
</protein>
<evidence type="ECO:0000313" key="1">
    <source>
        <dbReference type="EMBL" id="KKM24210.1"/>
    </source>
</evidence>
<sequence>HLQGDVASKEGIPRYFKADIVQMGLQMW</sequence>